<dbReference type="GO" id="GO:0009055">
    <property type="term" value="F:electron transfer activity"/>
    <property type="evidence" value="ECO:0007669"/>
    <property type="project" value="InterPro"/>
</dbReference>
<dbReference type="InterPro" id="IPR000923">
    <property type="entry name" value="BlueCu_1"/>
</dbReference>
<dbReference type="GO" id="GO:0030246">
    <property type="term" value="F:carbohydrate binding"/>
    <property type="evidence" value="ECO:0007669"/>
    <property type="project" value="InterPro"/>
</dbReference>
<dbReference type="GO" id="GO:0005507">
    <property type="term" value="F:copper ion binding"/>
    <property type="evidence" value="ECO:0007669"/>
    <property type="project" value="InterPro"/>
</dbReference>
<evidence type="ECO:0000259" key="3">
    <source>
        <dbReference type="Pfam" id="PF00127"/>
    </source>
</evidence>
<dbReference type="EMBL" id="UINC01003625">
    <property type="protein sequence ID" value="SVA07942.1"/>
    <property type="molecule type" value="Genomic_DNA"/>
</dbReference>
<dbReference type="AlphaFoldDB" id="A0A381SV96"/>
<dbReference type="InterPro" id="IPR008972">
    <property type="entry name" value="Cupredoxin"/>
</dbReference>
<evidence type="ECO:0000256" key="1">
    <source>
        <dbReference type="ARBA" id="ARBA00022723"/>
    </source>
</evidence>
<gene>
    <name evidence="4" type="ORF">METZ01_LOCUS60796</name>
</gene>
<keyword evidence="1" id="KW-0479">Metal-binding</keyword>
<keyword evidence="2" id="KW-0186">Copper</keyword>
<protein>
    <recommendedName>
        <fullName evidence="3">Blue (type 1) copper domain-containing protein</fullName>
    </recommendedName>
</protein>
<organism evidence="4">
    <name type="scientific">marine metagenome</name>
    <dbReference type="NCBI Taxonomy" id="408172"/>
    <lineage>
        <taxon>unclassified sequences</taxon>
        <taxon>metagenomes</taxon>
        <taxon>ecological metagenomes</taxon>
    </lineage>
</organism>
<dbReference type="SUPFAM" id="SSF49452">
    <property type="entry name" value="Starch-binding domain-like"/>
    <property type="match status" value="1"/>
</dbReference>
<feature type="domain" description="Blue (type 1) copper" evidence="3">
    <location>
        <begin position="56"/>
        <end position="132"/>
    </location>
</feature>
<reference evidence="4" key="1">
    <citation type="submission" date="2018-05" db="EMBL/GenBank/DDBJ databases">
        <authorList>
            <person name="Lanie J.A."/>
            <person name="Ng W.-L."/>
            <person name="Kazmierczak K.M."/>
            <person name="Andrzejewski T.M."/>
            <person name="Davidsen T.M."/>
            <person name="Wayne K.J."/>
            <person name="Tettelin H."/>
            <person name="Glass J.I."/>
            <person name="Rusch D."/>
            <person name="Podicherti R."/>
            <person name="Tsui H.-C.T."/>
            <person name="Winkler M.E."/>
        </authorList>
    </citation>
    <scope>NUCLEOTIDE SEQUENCE</scope>
</reference>
<dbReference type="InterPro" id="IPR013784">
    <property type="entry name" value="Carb-bd-like_fold"/>
</dbReference>
<dbReference type="Gene3D" id="2.60.40.420">
    <property type="entry name" value="Cupredoxins - blue copper proteins"/>
    <property type="match status" value="1"/>
</dbReference>
<dbReference type="Pfam" id="PF00127">
    <property type="entry name" value="Copper-bind"/>
    <property type="match status" value="1"/>
</dbReference>
<accession>A0A381SV96</accession>
<evidence type="ECO:0000313" key="4">
    <source>
        <dbReference type="EMBL" id="SVA07942.1"/>
    </source>
</evidence>
<sequence length="189" mass="20294">VVEPPPIVSAAEEVPGPGLGEVTGLARAATGVVLSIVLLEPHVEVNVPVPERATTMDQIGRQFVPGFILVRAGQTVNFRNSEDDLHTVHVKDSTGESLFNVATMYGSTYEYTFELGDEYTVICNTHTEMFADIMVVDTPYAVIAGRDGSFAIPNVVPGAYTATMIHGEERSEREVEVVSGDNAIDLVSN</sequence>
<dbReference type="SUPFAM" id="SSF49503">
    <property type="entry name" value="Cupredoxins"/>
    <property type="match status" value="1"/>
</dbReference>
<proteinExistence type="predicted"/>
<feature type="non-terminal residue" evidence="4">
    <location>
        <position position="1"/>
    </location>
</feature>
<name>A0A381SV96_9ZZZZ</name>
<evidence type="ECO:0000256" key="2">
    <source>
        <dbReference type="ARBA" id="ARBA00023008"/>
    </source>
</evidence>